<evidence type="ECO:0000313" key="2">
    <source>
        <dbReference type="Proteomes" id="UP000186601"/>
    </source>
</evidence>
<proteinExistence type="predicted"/>
<keyword evidence="2" id="KW-1185">Reference proteome</keyword>
<dbReference type="Proteomes" id="UP000186601">
    <property type="component" value="Unassembled WGS sequence"/>
</dbReference>
<reference evidence="1 2" key="1">
    <citation type="submission" date="2018-02" db="EMBL/GenBank/DDBJ databases">
        <title>Genome sequence of the basidiomycete white-rot fungus Phlebia centrifuga.</title>
        <authorList>
            <person name="Granchi Z."/>
            <person name="Peng M."/>
            <person name="de Vries R.P."/>
            <person name="Hilden K."/>
            <person name="Makela M.R."/>
            <person name="Grigoriev I."/>
            <person name="Riley R."/>
        </authorList>
    </citation>
    <scope>NUCLEOTIDE SEQUENCE [LARGE SCALE GENOMIC DNA]</scope>
    <source>
        <strain evidence="1 2">FBCC195</strain>
    </source>
</reference>
<sequence length="53" mass="6215">MTTALQGMRRLARRLEVPHNDDLSYSEMFLTNDDLLPVPPEKRAWKAWNFVAL</sequence>
<dbReference type="EMBL" id="MLYV02001037">
    <property type="protein sequence ID" value="PSR73986.1"/>
    <property type="molecule type" value="Genomic_DNA"/>
</dbReference>
<organism evidence="1 2">
    <name type="scientific">Hermanssonia centrifuga</name>
    <dbReference type="NCBI Taxonomy" id="98765"/>
    <lineage>
        <taxon>Eukaryota</taxon>
        <taxon>Fungi</taxon>
        <taxon>Dikarya</taxon>
        <taxon>Basidiomycota</taxon>
        <taxon>Agaricomycotina</taxon>
        <taxon>Agaricomycetes</taxon>
        <taxon>Polyporales</taxon>
        <taxon>Meruliaceae</taxon>
        <taxon>Hermanssonia</taxon>
    </lineage>
</organism>
<gene>
    <name evidence="1" type="ORF">PHLCEN_2v10217</name>
</gene>
<comment type="caution">
    <text evidence="1">The sequence shown here is derived from an EMBL/GenBank/DDBJ whole genome shotgun (WGS) entry which is preliminary data.</text>
</comment>
<dbReference type="OrthoDB" id="2604386at2759"/>
<evidence type="ECO:0000313" key="1">
    <source>
        <dbReference type="EMBL" id="PSR73986.1"/>
    </source>
</evidence>
<protein>
    <submittedName>
        <fullName evidence="1">Uncharacterized protein</fullName>
    </submittedName>
</protein>
<name>A0A2R6NPG4_9APHY</name>
<accession>A0A2R6NPG4</accession>
<dbReference type="AlphaFoldDB" id="A0A2R6NPG4"/>